<dbReference type="AlphaFoldDB" id="A0A378XXJ4"/>
<dbReference type="RefSeq" id="WP_019686730.1">
    <property type="nucleotide sequence ID" value="NZ_CP036496.1"/>
</dbReference>
<protein>
    <submittedName>
        <fullName evidence="1">Uncharacterized protein</fullName>
    </submittedName>
</protein>
<dbReference type="Proteomes" id="UP000254400">
    <property type="component" value="Unassembled WGS sequence"/>
</dbReference>
<reference evidence="1 2" key="1">
    <citation type="submission" date="2018-06" db="EMBL/GenBank/DDBJ databases">
        <authorList>
            <consortium name="Pathogen Informatics"/>
            <person name="Doyle S."/>
        </authorList>
    </citation>
    <scope>NUCLEOTIDE SEQUENCE [LARGE SCALE GENOMIC DNA]</scope>
    <source>
        <strain evidence="1 2">NCTC10343</strain>
    </source>
</reference>
<organism evidence="1 2">
    <name type="scientific">Paenibacillus polymyxa</name>
    <name type="common">Bacillus polymyxa</name>
    <dbReference type="NCBI Taxonomy" id="1406"/>
    <lineage>
        <taxon>Bacteria</taxon>
        <taxon>Bacillati</taxon>
        <taxon>Bacillota</taxon>
        <taxon>Bacilli</taxon>
        <taxon>Bacillales</taxon>
        <taxon>Paenibacillaceae</taxon>
        <taxon>Paenibacillus</taxon>
    </lineage>
</organism>
<accession>A0A378XXJ4</accession>
<gene>
    <name evidence="1" type="ORF">NCTC10343_01647</name>
</gene>
<evidence type="ECO:0000313" key="1">
    <source>
        <dbReference type="EMBL" id="SUA68368.1"/>
    </source>
</evidence>
<sequence length="156" mass="18247">MELNMDEKVLIKNLCNWDLFIKRILKNGDVKIAANKTVKLTREEIEAQVNNGNNLFTGTDGMGSNPRIYIEDRDLRVHLDFESEDGEVKQEILTAEEIERIINLKTFNSFKDNIEKKVVTENQKHLLLNVSKKNKLNDFEKIKFIEEYTGLKFNKE</sequence>
<name>A0A378XXJ4_PAEPO</name>
<dbReference type="EMBL" id="UGSC01000001">
    <property type="protein sequence ID" value="SUA68368.1"/>
    <property type="molecule type" value="Genomic_DNA"/>
</dbReference>
<proteinExistence type="predicted"/>
<evidence type="ECO:0000313" key="2">
    <source>
        <dbReference type="Proteomes" id="UP000254400"/>
    </source>
</evidence>
<dbReference type="GeneID" id="93350430"/>